<evidence type="ECO:0000256" key="1">
    <source>
        <dbReference type="SAM" id="MobiDB-lite"/>
    </source>
</evidence>
<accession>A0A2T7NMM9</accession>
<name>A0A2T7NMM9_POMCA</name>
<organism evidence="2 3">
    <name type="scientific">Pomacea canaliculata</name>
    <name type="common">Golden apple snail</name>
    <dbReference type="NCBI Taxonomy" id="400727"/>
    <lineage>
        <taxon>Eukaryota</taxon>
        <taxon>Metazoa</taxon>
        <taxon>Spiralia</taxon>
        <taxon>Lophotrochozoa</taxon>
        <taxon>Mollusca</taxon>
        <taxon>Gastropoda</taxon>
        <taxon>Caenogastropoda</taxon>
        <taxon>Architaenioglossa</taxon>
        <taxon>Ampullarioidea</taxon>
        <taxon>Ampullariidae</taxon>
        <taxon>Pomacea</taxon>
    </lineage>
</organism>
<evidence type="ECO:0000313" key="2">
    <source>
        <dbReference type="EMBL" id="PVD22437.1"/>
    </source>
</evidence>
<dbReference type="Proteomes" id="UP000245119">
    <property type="component" value="Linkage Group LG11"/>
</dbReference>
<dbReference type="InterPro" id="IPR040385">
    <property type="entry name" value="RABL6"/>
</dbReference>
<feature type="compositionally biased region" description="Basic and acidic residues" evidence="1">
    <location>
        <begin position="519"/>
        <end position="528"/>
    </location>
</feature>
<feature type="compositionally biased region" description="Low complexity" evidence="1">
    <location>
        <begin position="314"/>
        <end position="328"/>
    </location>
</feature>
<dbReference type="AlphaFoldDB" id="A0A2T7NMM9"/>
<feature type="compositionally biased region" description="Polar residues" evidence="1">
    <location>
        <begin position="137"/>
        <end position="216"/>
    </location>
</feature>
<reference evidence="2 3" key="1">
    <citation type="submission" date="2018-04" db="EMBL/GenBank/DDBJ databases">
        <title>The genome of golden apple snail Pomacea canaliculata provides insight into stress tolerance and invasive adaptation.</title>
        <authorList>
            <person name="Liu C."/>
            <person name="Liu B."/>
            <person name="Ren Y."/>
            <person name="Zhang Y."/>
            <person name="Wang H."/>
            <person name="Li S."/>
            <person name="Jiang F."/>
            <person name="Yin L."/>
            <person name="Zhang G."/>
            <person name="Qian W."/>
            <person name="Fan W."/>
        </authorList>
    </citation>
    <scope>NUCLEOTIDE SEQUENCE [LARGE SCALE GENOMIC DNA]</scope>
    <source>
        <strain evidence="2">SZHN2017</strain>
        <tissue evidence="2">Muscle</tissue>
    </source>
</reference>
<dbReference type="GO" id="GO:0005829">
    <property type="term" value="C:cytosol"/>
    <property type="evidence" value="ECO:0007669"/>
    <property type="project" value="TreeGrafter"/>
</dbReference>
<dbReference type="EMBL" id="PZQS01000011">
    <property type="protein sequence ID" value="PVD22437.1"/>
    <property type="molecule type" value="Genomic_DNA"/>
</dbReference>
<dbReference type="PANTHER" id="PTHR14932:SF1">
    <property type="entry name" value="RAB-LIKE PROTEIN 6"/>
    <property type="match status" value="1"/>
</dbReference>
<keyword evidence="3" id="KW-1185">Reference proteome</keyword>
<feature type="region of interest" description="Disordered" evidence="1">
    <location>
        <begin position="463"/>
        <end position="568"/>
    </location>
</feature>
<sequence length="610" mass="67906">METAAGLMAQPLQAAHQAKDSQSMFSLSPHAPNTRNEYAVLRRTISIDEDLFSESEMLNQKELAKSAMLNLPCRETLLKQLEINNQDMKSTIEELTIHEESEEQNYDVFQDSLTTKRRQLQEKLAEKVVSGAKYHQDQQGNIIANDESSILPTPTTAGASSSVPRSVSQPAISQTRVSSTSSPDTPNSLPTVNVPVRTSQSENSTPAVTPQTETKTGIFSRIFKSKQQENSGKVKTDVTEVKTEEGAMVRSVDDFVPDVNGLDSSFLDDTKEVGVKDSSKDEEDESDEDAGFNPMVANFKDDLDSDDDLTTPVTSKSTSFSAAKSATTPEIDISSDDEGPSSADVPVVAQDADLSSEGDMRSNKAVNTAAVDVTDSDENIKQERPVQKHKQKAKSITKSEGKEVKKIVTETSKKRPVIDSRIERSSAGEDNSDTEVIPTSVQAKPVEKFHLEIPQEDLGNWLDQFEEKSAKPAKNKVPIRETTALESESDDEASVRVKPVSSDVEEASVKSSIKKKKKKTDDKSEDKVSKKHKKKKDKDKGKESEGEKKKKRRRKRRRRRSQRSQMVIWVKRMTWKTWRLSWAAPMGEEKEIMRHYSEATEKRMQSVSCG</sequence>
<feature type="compositionally biased region" description="Basic and acidic residues" evidence="1">
    <location>
        <begin position="268"/>
        <end position="279"/>
    </location>
</feature>
<feature type="region of interest" description="Disordered" evidence="1">
    <location>
        <begin position="1"/>
        <end position="30"/>
    </location>
</feature>
<feature type="compositionally biased region" description="Basic and acidic residues" evidence="1">
    <location>
        <begin position="397"/>
        <end position="427"/>
    </location>
</feature>
<feature type="compositionally biased region" description="Polar residues" evidence="1">
    <location>
        <begin position="20"/>
        <end position="30"/>
    </location>
</feature>
<feature type="region of interest" description="Disordered" evidence="1">
    <location>
        <begin position="255"/>
        <end position="441"/>
    </location>
</feature>
<protein>
    <submittedName>
        <fullName evidence="2">Uncharacterized protein</fullName>
    </submittedName>
</protein>
<dbReference type="GO" id="GO:0005525">
    <property type="term" value="F:GTP binding"/>
    <property type="evidence" value="ECO:0007669"/>
    <property type="project" value="InterPro"/>
</dbReference>
<feature type="compositionally biased region" description="Basic residues" evidence="1">
    <location>
        <begin position="549"/>
        <end position="562"/>
    </location>
</feature>
<dbReference type="PANTHER" id="PTHR14932">
    <property type="entry name" value="RAS GTPASE-RELATED"/>
    <property type="match status" value="1"/>
</dbReference>
<dbReference type="STRING" id="400727.A0A2T7NMM9"/>
<feature type="region of interest" description="Disordered" evidence="1">
    <location>
        <begin position="131"/>
        <end position="216"/>
    </location>
</feature>
<dbReference type="GO" id="GO:0005634">
    <property type="term" value="C:nucleus"/>
    <property type="evidence" value="ECO:0007669"/>
    <property type="project" value="TreeGrafter"/>
</dbReference>
<evidence type="ECO:0000313" key="3">
    <source>
        <dbReference type="Proteomes" id="UP000245119"/>
    </source>
</evidence>
<dbReference type="OrthoDB" id="207081at2759"/>
<comment type="caution">
    <text evidence="2">The sequence shown here is derived from an EMBL/GenBank/DDBJ whole genome shotgun (WGS) entry which is preliminary data.</text>
</comment>
<feature type="compositionally biased region" description="Basic and acidic residues" evidence="1">
    <location>
        <begin position="538"/>
        <end position="548"/>
    </location>
</feature>
<gene>
    <name evidence="2" type="ORF">C0Q70_18249</name>
</gene>
<feature type="compositionally biased region" description="Acidic residues" evidence="1">
    <location>
        <begin position="280"/>
        <end position="290"/>
    </location>
</feature>
<proteinExistence type="predicted"/>